<name>A0A8C8RIL0_9SAUR</name>
<dbReference type="Gene3D" id="3.10.100.10">
    <property type="entry name" value="Mannose-Binding Protein A, subunit A"/>
    <property type="match status" value="1"/>
</dbReference>
<dbReference type="GO" id="GO:0005886">
    <property type="term" value="C:plasma membrane"/>
    <property type="evidence" value="ECO:0007669"/>
    <property type="project" value="UniProtKB-SubCell"/>
</dbReference>
<reference evidence="5" key="1">
    <citation type="submission" date="2025-08" db="UniProtKB">
        <authorList>
            <consortium name="Ensembl"/>
        </authorList>
    </citation>
    <scope>IDENTIFICATION</scope>
</reference>
<dbReference type="InterPro" id="IPR016187">
    <property type="entry name" value="CTDL_fold"/>
</dbReference>
<dbReference type="InterPro" id="IPR016186">
    <property type="entry name" value="C-type_lectin-like/link_sf"/>
</dbReference>
<keyword evidence="6" id="KW-1185">Reference proteome</keyword>
<feature type="region of interest" description="Disordered" evidence="3">
    <location>
        <begin position="1"/>
        <end position="20"/>
    </location>
</feature>
<sequence length="183" mass="20472">VLGLSTRSGGDSHSQVSSGCTSVSHHCASCLFSAKKTAPCPSYPPHINVGCPDDWVGYQGKCYFFSETESNWSTSQSHCSSYNASLALIDSWKELNFTRRYKGVFYHWIGLWREQGQPWKWSNGTIFNNLFPVQGEGQCAFLNSDNVGSSRCFPDRRFICNRPDECPRRKLSTTGGDTMSQIT</sequence>
<dbReference type="PROSITE" id="PS50041">
    <property type="entry name" value="C_TYPE_LECTIN_2"/>
    <property type="match status" value="1"/>
</dbReference>
<dbReference type="CDD" id="cd03593">
    <property type="entry name" value="CLECT_NK_receptors_like"/>
    <property type="match status" value="1"/>
</dbReference>
<feature type="domain" description="C-type lectin" evidence="4">
    <location>
        <begin position="58"/>
        <end position="161"/>
    </location>
</feature>
<evidence type="ECO:0000313" key="6">
    <source>
        <dbReference type="Proteomes" id="UP000694393"/>
    </source>
</evidence>
<dbReference type="SMART" id="SM00034">
    <property type="entry name" value="CLECT"/>
    <property type="match status" value="1"/>
</dbReference>
<dbReference type="InterPro" id="IPR033992">
    <property type="entry name" value="NKR-like_CTLD"/>
</dbReference>
<dbReference type="Pfam" id="PF00059">
    <property type="entry name" value="Lectin_C"/>
    <property type="match status" value="1"/>
</dbReference>
<evidence type="ECO:0000256" key="1">
    <source>
        <dbReference type="ARBA" id="ARBA00004401"/>
    </source>
</evidence>
<dbReference type="PANTHER" id="PTHR45710:SF35">
    <property type="entry name" value="C-TYPE LECTIN DOMAIN FAMILY 2 MEMBER D"/>
    <property type="match status" value="1"/>
</dbReference>
<dbReference type="Proteomes" id="UP000694393">
    <property type="component" value="Unplaced"/>
</dbReference>
<dbReference type="GO" id="GO:0030246">
    <property type="term" value="F:carbohydrate binding"/>
    <property type="evidence" value="ECO:0007669"/>
    <property type="project" value="UniProtKB-KW"/>
</dbReference>
<dbReference type="InterPro" id="IPR001304">
    <property type="entry name" value="C-type_lectin-like"/>
</dbReference>
<evidence type="ECO:0000313" key="5">
    <source>
        <dbReference type="Ensembl" id="ENSPCEP00000006219.1"/>
    </source>
</evidence>
<evidence type="ECO:0000256" key="3">
    <source>
        <dbReference type="SAM" id="MobiDB-lite"/>
    </source>
</evidence>
<keyword evidence="2" id="KW-0430">Lectin</keyword>
<reference evidence="5" key="2">
    <citation type="submission" date="2025-09" db="UniProtKB">
        <authorList>
            <consortium name="Ensembl"/>
        </authorList>
    </citation>
    <scope>IDENTIFICATION</scope>
</reference>
<dbReference type="SUPFAM" id="SSF56436">
    <property type="entry name" value="C-type lectin-like"/>
    <property type="match status" value="1"/>
</dbReference>
<dbReference type="Ensembl" id="ENSPCET00000006450.1">
    <property type="protein sequence ID" value="ENSPCEP00000006219.1"/>
    <property type="gene ID" value="ENSPCEG00000005035.1"/>
</dbReference>
<comment type="subcellular location">
    <subcellularLocation>
        <location evidence="1">Cell membrane</location>
        <topology evidence="1">Single-pass type II membrane protein</topology>
    </subcellularLocation>
</comment>
<evidence type="ECO:0000256" key="2">
    <source>
        <dbReference type="ARBA" id="ARBA00022734"/>
    </source>
</evidence>
<organism evidence="5 6">
    <name type="scientific">Pelusios castaneus</name>
    <name type="common">West African mud turtle</name>
    <dbReference type="NCBI Taxonomy" id="367368"/>
    <lineage>
        <taxon>Eukaryota</taxon>
        <taxon>Metazoa</taxon>
        <taxon>Chordata</taxon>
        <taxon>Craniata</taxon>
        <taxon>Vertebrata</taxon>
        <taxon>Euteleostomi</taxon>
        <taxon>Archelosauria</taxon>
        <taxon>Testudinata</taxon>
        <taxon>Testudines</taxon>
        <taxon>Pleurodira</taxon>
        <taxon>Pelomedusidae</taxon>
        <taxon>Pelusios</taxon>
    </lineage>
</organism>
<protein>
    <recommendedName>
        <fullName evidence="4">C-type lectin domain-containing protein</fullName>
    </recommendedName>
</protein>
<accession>A0A8C8RIL0</accession>
<dbReference type="PANTHER" id="PTHR45710">
    <property type="entry name" value="C-TYPE LECTIN DOMAIN-CONTAINING PROTEIN 180"/>
    <property type="match status" value="1"/>
</dbReference>
<dbReference type="InterPro" id="IPR050828">
    <property type="entry name" value="C-type_lectin/matrix_domain"/>
</dbReference>
<dbReference type="AlphaFoldDB" id="A0A8C8RIL0"/>
<proteinExistence type="predicted"/>
<evidence type="ECO:0000259" key="4">
    <source>
        <dbReference type="PROSITE" id="PS50041"/>
    </source>
</evidence>